<evidence type="ECO:0000313" key="2">
    <source>
        <dbReference type="EMBL" id="KAK0460218.1"/>
    </source>
</evidence>
<dbReference type="RefSeq" id="XP_060332344.1">
    <property type="nucleotide sequence ID" value="XM_060481437.1"/>
</dbReference>
<feature type="region of interest" description="Disordered" evidence="1">
    <location>
        <begin position="148"/>
        <end position="178"/>
    </location>
</feature>
<evidence type="ECO:0000313" key="3">
    <source>
        <dbReference type="Proteomes" id="UP001175211"/>
    </source>
</evidence>
<name>A0AA39N7B0_ARMTA</name>
<protein>
    <submittedName>
        <fullName evidence="2">Uncharacterized protein</fullName>
    </submittedName>
</protein>
<dbReference type="Proteomes" id="UP001175211">
    <property type="component" value="Unassembled WGS sequence"/>
</dbReference>
<accession>A0AA39N7B0</accession>
<evidence type="ECO:0000256" key="1">
    <source>
        <dbReference type="SAM" id="MobiDB-lite"/>
    </source>
</evidence>
<comment type="caution">
    <text evidence="2">The sequence shown here is derived from an EMBL/GenBank/DDBJ whole genome shotgun (WGS) entry which is preliminary data.</text>
</comment>
<reference evidence="2" key="1">
    <citation type="submission" date="2023-06" db="EMBL/GenBank/DDBJ databases">
        <authorList>
            <consortium name="Lawrence Berkeley National Laboratory"/>
            <person name="Ahrendt S."/>
            <person name="Sahu N."/>
            <person name="Indic B."/>
            <person name="Wong-Bajracharya J."/>
            <person name="Merenyi Z."/>
            <person name="Ke H.-M."/>
            <person name="Monk M."/>
            <person name="Kocsube S."/>
            <person name="Drula E."/>
            <person name="Lipzen A."/>
            <person name="Balint B."/>
            <person name="Henrissat B."/>
            <person name="Andreopoulos B."/>
            <person name="Martin F.M."/>
            <person name="Harder C.B."/>
            <person name="Rigling D."/>
            <person name="Ford K.L."/>
            <person name="Foster G.D."/>
            <person name="Pangilinan J."/>
            <person name="Papanicolaou A."/>
            <person name="Barry K."/>
            <person name="LaButti K."/>
            <person name="Viragh M."/>
            <person name="Koriabine M."/>
            <person name="Yan M."/>
            <person name="Riley R."/>
            <person name="Champramary S."/>
            <person name="Plett K.L."/>
            <person name="Tsai I.J."/>
            <person name="Slot J."/>
            <person name="Sipos G."/>
            <person name="Plett J."/>
            <person name="Nagy L.G."/>
            <person name="Grigoriev I.V."/>
        </authorList>
    </citation>
    <scope>NUCLEOTIDE SEQUENCE</scope>
    <source>
        <strain evidence="2">CCBAS 213</strain>
    </source>
</reference>
<feature type="compositionally biased region" description="Basic and acidic residues" evidence="1">
    <location>
        <begin position="150"/>
        <end position="161"/>
    </location>
</feature>
<organism evidence="2 3">
    <name type="scientific">Armillaria tabescens</name>
    <name type="common">Ringless honey mushroom</name>
    <name type="synonym">Agaricus tabescens</name>
    <dbReference type="NCBI Taxonomy" id="1929756"/>
    <lineage>
        <taxon>Eukaryota</taxon>
        <taxon>Fungi</taxon>
        <taxon>Dikarya</taxon>
        <taxon>Basidiomycota</taxon>
        <taxon>Agaricomycotina</taxon>
        <taxon>Agaricomycetes</taxon>
        <taxon>Agaricomycetidae</taxon>
        <taxon>Agaricales</taxon>
        <taxon>Marasmiineae</taxon>
        <taxon>Physalacriaceae</taxon>
        <taxon>Desarmillaria</taxon>
    </lineage>
</organism>
<gene>
    <name evidence="2" type="ORF">EV420DRAFT_255729</name>
</gene>
<dbReference type="GeneID" id="85364985"/>
<dbReference type="AlphaFoldDB" id="A0AA39N7B0"/>
<sequence>MFAVDLILSGTSPYLNMCTDRLVTELSRPRKDSIFPLDLSTEPAAVSGNKSRLRSGGPCSVRCRDNLWAEGQTFWSVLRRCSRRRTVPDRISPLVSWPCGYFARRRYYRTSTTGTKSNANGPNPAMPSTYPFAHITTLLVLQGRHAIPPENKERRNGDRYPHVSTSRRLQSQAVGPCNTNAGLTNMGVTSAKALIGQRHEVSPSIHNLSSLPLQTFMYTNQWSD</sequence>
<keyword evidence="3" id="KW-1185">Reference proteome</keyword>
<proteinExistence type="predicted"/>
<feature type="compositionally biased region" description="Polar residues" evidence="1">
    <location>
        <begin position="163"/>
        <end position="178"/>
    </location>
</feature>
<dbReference type="EMBL" id="JAUEPS010000013">
    <property type="protein sequence ID" value="KAK0460218.1"/>
    <property type="molecule type" value="Genomic_DNA"/>
</dbReference>